<keyword evidence="7 9" id="KW-0811">Translocation</keyword>
<dbReference type="GO" id="GO:0043952">
    <property type="term" value="P:protein transport by the Sec complex"/>
    <property type="evidence" value="ECO:0007669"/>
    <property type="project" value="UniProtKB-UniRule"/>
</dbReference>
<keyword evidence="4 9" id="KW-0812">Transmembrane</keyword>
<comment type="similarity">
    <text evidence="9">Belongs to the SecD/SecF family. SecF subfamily.</text>
</comment>
<feature type="transmembrane region" description="Helical" evidence="9">
    <location>
        <begin position="338"/>
        <end position="362"/>
    </location>
</feature>
<feature type="transmembrane region" description="Helical" evidence="9">
    <location>
        <begin position="211"/>
        <end position="228"/>
    </location>
</feature>
<dbReference type="Gene3D" id="1.20.1640.10">
    <property type="entry name" value="Multidrug efflux transporter AcrB transmembrane domain"/>
    <property type="match status" value="1"/>
</dbReference>
<evidence type="ECO:0000259" key="10">
    <source>
        <dbReference type="Pfam" id="PF02355"/>
    </source>
</evidence>
<dbReference type="NCBIfam" id="TIGR00916">
    <property type="entry name" value="2A0604s01"/>
    <property type="match status" value="1"/>
</dbReference>
<comment type="subunit">
    <text evidence="9">Forms a complex with SecD. Part of the essential Sec protein translocation apparatus which comprises SecA, SecYEG and auxiliary proteins SecDF-YajC and YidC.</text>
</comment>
<keyword evidence="12" id="KW-1185">Reference proteome</keyword>
<feature type="transmembrane region" description="Helical" evidence="9">
    <location>
        <begin position="262"/>
        <end position="282"/>
    </location>
</feature>
<dbReference type="HAMAP" id="MF_01464_B">
    <property type="entry name" value="SecF_B"/>
    <property type="match status" value="1"/>
</dbReference>
<dbReference type="PRINTS" id="PR01755">
    <property type="entry name" value="SECFTRNLCASE"/>
</dbReference>
<dbReference type="InterPro" id="IPR048634">
    <property type="entry name" value="SecD_SecF_C"/>
</dbReference>
<dbReference type="InterPro" id="IPR005665">
    <property type="entry name" value="SecF_bac"/>
</dbReference>
<feature type="domain" description="Protein export membrane protein SecD/SecF C-terminal" evidence="10">
    <location>
        <begin position="187"/>
        <end position="364"/>
    </location>
</feature>
<feature type="transmembrane region" description="Helical" evidence="9">
    <location>
        <begin position="314"/>
        <end position="332"/>
    </location>
</feature>
<dbReference type="Proteomes" id="UP000319732">
    <property type="component" value="Unassembled WGS sequence"/>
</dbReference>
<dbReference type="InterPro" id="IPR022813">
    <property type="entry name" value="SecD/SecF_arch_bac"/>
</dbReference>
<evidence type="ECO:0000313" key="12">
    <source>
        <dbReference type="Proteomes" id="UP000319732"/>
    </source>
</evidence>
<keyword evidence="6 9" id="KW-1133">Transmembrane helix</keyword>
<dbReference type="GO" id="GO:0015450">
    <property type="term" value="F:protein-transporting ATPase activity"/>
    <property type="evidence" value="ECO:0007669"/>
    <property type="project" value="InterPro"/>
</dbReference>
<dbReference type="Pfam" id="PF02355">
    <property type="entry name" value="SecD_SecF_C"/>
    <property type="match status" value="1"/>
</dbReference>
<evidence type="ECO:0000256" key="6">
    <source>
        <dbReference type="ARBA" id="ARBA00022989"/>
    </source>
</evidence>
<evidence type="ECO:0000256" key="4">
    <source>
        <dbReference type="ARBA" id="ARBA00022692"/>
    </source>
</evidence>
<keyword evidence="3 9" id="KW-1003">Cell membrane</keyword>
<evidence type="ECO:0000256" key="8">
    <source>
        <dbReference type="ARBA" id="ARBA00023136"/>
    </source>
</evidence>
<dbReference type="InterPro" id="IPR022646">
    <property type="entry name" value="SecD/SecF_CS"/>
</dbReference>
<comment type="subcellular location">
    <subcellularLocation>
        <location evidence="1 9">Cell membrane</location>
        <topology evidence="1 9">Multi-pass membrane protein</topology>
    </subcellularLocation>
</comment>
<name>A0A545U896_9GAMM</name>
<evidence type="ECO:0000256" key="2">
    <source>
        <dbReference type="ARBA" id="ARBA00022448"/>
    </source>
</evidence>
<evidence type="ECO:0000256" key="3">
    <source>
        <dbReference type="ARBA" id="ARBA00022475"/>
    </source>
</evidence>
<keyword evidence="5 9" id="KW-0653">Protein transport</keyword>
<feature type="transmembrane region" description="Helical" evidence="9">
    <location>
        <begin position="235"/>
        <end position="256"/>
    </location>
</feature>
<dbReference type="OrthoDB" id="9774769at2"/>
<dbReference type="GO" id="GO:0005886">
    <property type="term" value="C:plasma membrane"/>
    <property type="evidence" value="ECO:0007669"/>
    <property type="project" value="UniProtKB-SubCell"/>
</dbReference>
<protein>
    <recommendedName>
        <fullName evidence="9">Protein-export membrane protein SecF</fullName>
    </recommendedName>
</protein>
<accession>A0A545U896</accession>
<keyword evidence="2 9" id="KW-0813">Transport</keyword>
<evidence type="ECO:0000256" key="7">
    <source>
        <dbReference type="ARBA" id="ARBA00023010"/>
    </source>
</evidence>
<dbReference type="EMBL" id="VHSG01000003">
    <property type="protein sequence ID" value="TQV85694.1"/>
    <property type="molecule type" value="Genomic_DNA"/>
</dbReference>
<dbReference type="SUPFAM" id="SSF82866">
    <property type="entry name" value="Multidrug efflux transporter AcrB transmembrane domain"/>
    <property type="match status" value="1"/>
</dbReference>
<comment type="caution">
    <text evidence="9">Lacks conserved residue(s) required for the propagation of feature annotation.</text>
</comment>
<evidence type="ECO:0000256" key="5">
    <source>
        <dbReference type="ARBA" id="ARBA00022927"/>
    </source>
</evidence>
<evidence type="ECO:0000256" key="9">
    <source>
        <dbReference type="HAMAP-Rule" id="MF_01464"/>
    </source>
</evidence>
<dbReference type="RefSeq" id="WP_142902545.1">
    <property type="nucleotide sequence ID" value="NZ_ML660087.1"/>
</dbReference>
<dbReference type="GO" id="GO:0065002">
    <property type="term" value="P:intracellular protein transmembrane transport"/>
    <property type="evidence" value="ECO:0007669"/>
    <property type="project" value="UniProtKB-UniRule"/>
</dbReference>
<reference evidence="11 12" key="1">
    <citation type="submission" date="2019-06" db="EMBL/GenBank/DDBJ databases">
        <title>Whole genome sequence for Cellvibrionaceae sp. R142.</title>
        <authorList>
            <person name="Wang G."/>
        </authorList>
    </citation>
    <scope>NUCLEOTIDE SEQUENCE [LARGE SCALE GENOMIC DNA]</scope>
    <source>
        <strain evidence="11 12">R142</strain>
    </source>
</reference>
<dbReference type="NCBIfam" id="TIGR00966">
    <property type="entry name" value="transloc_SecF"/>
    <property type="match status" value="1"/>
</dbReference>
<dbReference type="InterPro" id="IPR055344">
    <property type="entry name" value="SecD_SecF_C_bact"/>
</dbReference>
<dbReference type="PANTHER" id="PTHR30081">
    <property type="entry name" value="PROTEIN-EXPORT MEMBRANE PROTEIN SEC"/>
    <property type="match status" value="1"/>
</dbReference>
<dbReference type="GO" id="GO:0006605">
    <property type="term" value="P:protein targeting"/>
    <property type="evidence" value="ECO:0007669"/>
    <property type="project" value="UniProtKB-UniRule"/>
</dbReference>
<sequence>MAEMKVIRFMAQRKIAAVFSAILLLGAVASLAVNGLQFGLDFTGGTQLEVGFEQPVELEKVRATLEQQSIRNTSVVHFGTDVDVLIRLQGALKDIGVQQLQRDLTALTEGAQVELDSKGINSDQYVERLLIRGAPALAGDPVALFPVARYGNVFTETDDDGNLVVFLKTSLEEIVTRELIAGLAAAAGQPAELRRSEFVGPQVGEELRDDGGLGLLFALAVVMVYVAMRFQFKFSVGAVAALAHDVLVVLGLFSLLHLDFDLTVLAAVLAVIGYSLNDTIVVSDRIRENFRKVRKKGSEEIIDISLTQTLGRTLVTSATTLLVLLALFLVGGELIRGFATALIAGIFVGTYSSVYVVPNVLLLMNISKEDLMVPEKEGAELEETL</sequence>
<comment type="function">
    <text evidence="9">Part of the Sec protein translocase complex. Interacts with the SecYEG preprotein conducting channel. SecDF uses the proton motive force (PMF) to complete protein translocation after the ATP-dependent function of SecA.</text>
</comment>
<keyword evidence="8 9" id="KW-0472">Membrane</keyword>
<dbReference type="Pfam" id="PF07549">
    <property type="entry name" value="Sec_GG"/>
    <property type="match status" value="1"/>
</dbReference>
<dbReference type="InterPro" id="IPR022645">
    <property type="entry name" value="SecD/SecF_bac"/>
</dbReference>
<organism evidence="11 12">
    <name type="scientific">Exilibacterium tricleocarpae</name>
    <dbReference type="NCBI Taxonomy" id="2591008"/>
    <lineage>
        <taxon>Bacteria</taxon>
        <taxon>Pseudomonadati</taxon>
        <taxon>Pseudomonadota</taxon>
        <taxon>Gammaproteobacteria</taxon>
        <taxon>Cellvibrionales</taxon>
        <taxon>Cellvibrionaceae</taxon>
        <taxon>Exilibacterium</taxon>
    </lineage>
</organism>
<evidence type="ECO:0000313" key="11">
    <source>
        <dbReference type="EMBL" id="TQV85694.1"/>
    </source>
</evidence>
<proteinExistence type="inferred from homology"/>
<dbReference type="AlphaFoldDB" id="A0A545U896"/>
<evidence type="ECO:0000256" key="1">
    <source>
        <dbReference type="ARBA" id="ARBA00004651"/>
    </source>
</evidence>
<gene>
    <name evidence="9 11" type="primary">secF</name>
    <name evidence="11" type="ORF">FKG94_02300</name>
</gene>
<comment type="caution">
    <text evidence="11">The sequence shown here is derived from an EMBL/GenBank/DDBJ whole genome shotgun (WGS) entry which is preliminary data.</text>
</comment>
<dbReference type="PANTHER" id="PTHR30081:SF8">
    <property type="entry name" value="PROTEIN TRANSLOCASE SUBUNIT SECF"/>
    <property type="match status" value="1"/>
</dbReference>